<dbReference type="GO" id="GO:0009279">
    <property type="term" value="C:cell outer membrane"/>
    <property type="evidence" value="ECO:0007669"/>
    <property type="project" value="TreeGrafter"/>
</dbReference>
<dbReference type="GO" id="GO:0042834">
    <property type="term" value="F:peptidoglycan binding"/>
    <property type="evidence" value="ECO:0007669"/>
    <property type="project" value="InterPro"/>
</dbReference>
<proteinExistence type="predicted"/>
<accession>A0A6I4LYJ3</accession>
<dbReference type="PANTHER" id="PTHR34183:SF1">
    <property type="entry name" value="ENDOLYTIC PEPTIDOGLYCAN TRANSGLYCOSYLASE RLPA"/>
    <property type="match status" value="1"/>
</dbReference>
<protein>
    <recommendedName>
        <fullName evidence="2">SPOR domain-containing protein</fullName>
    </recommendedName>
</protein>
<dbReference type="InterPro" id="IPR007730">
    <property type="entry name" value="SPOR-like_dom"/>
</dbReference>
<dbReference type="SUPFAM" id="SSF110997">
    <property type="entry name" value="Sporulation related repeat"/>
    <property type="match status" value="1"/>
</dbReference>
<organism evidence="3 4">
    <name type="scientific">Sphingorhabdus profundilacus</name>
    <dbReference type="NCBI Taxonomy" id="2509718"/>
    <lineage>
        <taxon>Bacteria</taxon>
        <taxon>Pseudomonadati</taxon>
        <taxon>Pseudomonadota</taxon>
        <taxon>Alphaproteobacteria</taxon>
        <taxon>Sphingomonadales</taxon>
        <taxon>Sphingomonadaceae</taxon>
        <taxon>Sphingorhabdus</taxon>
    </lineage>
</organism>
<dbReference type="InterPro" id="IPR036908">
    <property type="entry name" value="RlpA-like_sf"/>
</dbReference>
<dbReference type="Proteomes" id="UP000471147">
    <property type="component" value="Unassembled WGS sequence"/>
</dbReference>
<dbReference type="OrthoDB" id="9779128at2"/>
<feature type="domain" description="SPOR" evidence="2">
    <location>
        <begin position="221"/>
        <end position="293"/>
    </location>
</feature>
<dbReference type="CDD" id="cd22268">
    <property type="entry name" value="DPBB_RlpA-like"/>
    <property type="match status" value="1"/>
</dbReference>
<dbReference type="Pfam" id="PF05036">
    <property type="entry name" value="SPOR"/>
    <property type="match status" value="1"/>
</dbReference>
<dbReference type="AlphaFoldDB" id="A0A6I4LYJ3"/>
<evidence type="ECO:0000313" key="4">
    <source>
        <dbReference type="Proteomes" id="UP000471147"/>
    </source>
</evidence>
<feature type="chain" id="PRO_5026211610" description="SPOR domain-containing protein" evidence="1">
    <location>
        <begin position="19"/>
        <end position="293"/>
    </location>
</feature>
<comment type="caution">
    <text evidence="3">The sequence shown here is derived from an EMBL/GenBank/DDBJ whole genome shotgun (WGS) entry which is preliminary data.</text>
</comment>
<dbReference type="PROSITE" id="PS51257">
    <property type="entry name" value="PROKAR_LIPOPROTEIN"/>
    <property type="match status" value="1"/>
</dbReference>
<dbReference type="PANTHER" id="PTHR34183">
    <property type="entry name" value="ENDOLYTIC PEPTIDOGLYCAN TRANSGLYCOSYLASE RLPA"/>
    <property type="match status" value="1"/>
</dbReference>
<dbReference type="InterPro" id="IPR036680">
    <property type="entry name" value="SPOR-like_sf"/>
</dbReference>
<gene>
    <name evidence="3" type="ORF">EUU23_04340</name>
</gene>
<dbReference type="Gene3D" id="2.40.40.10">
    <property type="entry name" value="RlpA-like domain"/>
    <property type="match status" value="1"/>
</dbReference>
<keyword evidence="1" id="KW-0732">Signal</keyword>
<dbReference type="EMBL" id="SDWJ01000001">
    <property type="protein sequence ID" value="MVZ96934.1"/>
    <property type="molecule type" value="Genomic_DNA"/>
</dbReference>
<sequence length="293" mass="30825">MRFANKNSYALVIFAALAGCVTFGDSPTATTSAAVAPEGSGVSDDPVKIGAPYVIEGTTYVPQDNPTYDDVGLANIYPATGMSGAHRTLPLPSYVEVTELNNGRTILVRISDRGPMSGNGLIEISPLAAQQLGLSAHVPTAVRVRRVNPPEQEKAVLRDGAMASQRIDTPESLLRVLRAKLAKSQPVVTVEPQHEQARAIEIKAPPSKTSVPDKITPKKAVTAAGNYVVQLGAFSDEKRAALLARKEGATVVSGGAGGLYRVRLGPFADKAAAEAGLKNARGKGFNQAQIYRN</sequence>
<feature type="signal peptide" evidence="1">
    <location>
        <begin position="1"/>
        <end position="18"/>
    </location>
</feature>
<reference evidence="3 4" key="1">
    <citation type="submission" date="2019-01" db="EMBL/GenBank/DDBJ databases">
        <title>Sphingorhabdus lacus sp.nov., isolated from an oligotrophic freshwater lake.</title>
        <authorList>
            <person name="Park M."/>
        </authorList>
    </citation>
    <scope>NUCLEOTIDE SEQUENCE [LARGE SCALE GENOMIC DNA]</scope>
    <source>
        <strain evidence="3 4">IMCC26285</strain>
    </source>
</reference>
<dbReference type="PROSITE" id="PS51724">
    <property type="entry name" value="SPOR"/>
    <property type="match status" value="1"/>
</dbReference>
<name>A0A6I4LYJ3_9SPHN</name>
<evidence type="ECO:0000313" key="3">
    <source>
        <dbReference type="EMBL" id="MVZ96934.1"/>
    </source>
</evidence>
<dbReference type="Gene3D" id="3.30.70.1070">
    <property type="entry name" value="Sporulation related repeat"/>
    <property type="match status" value="1"/>
</dbReference>
<dbReference type="Pfam" id="PF03330">
    <property type="entry name" value="DPBB_1"/>
    <property type="match status" value="1"/>
</dbReference>
<evidence type="ECO:0000256" key="1">
    <source>
        <dbReference type="SAM" id="SignalP"/>
    </source>
</evidence>
<keyword evidence="4" id="KW-1185">Reference proteome</keyword>
<dbReference type="InterPro" id="IPR009009">
    <property type="entry name" value="RlpA-like_DPBB"/>
</dbReference>
<evidence type="ECO:0000259" key="2">
    <source>
        <dbReference type="PROSITE" id="PS51724"/>
    </source>
</evidence>